<protein>
    <submittedName>
        <fullName evidence="1">Uncharacterized protein</fullName>
    </submittedName>
</protein>
<sequence length="355" mass="41178">MKRHYFLGGTTAKGYYRFYDDLKSILDRVMFIDSGMTSTTHPILNQLVEDYERDYEIGCVHNHVEPDKLEAMVIPERKLAVIDRSKTAHQPLLFPKLVENVVYMGEGYNYEYLYQNRNCLTQLYEEKSVLQEQAIKHFEKAHQHHEDIEKIYIEYLNFDKANRVTNDFMQKLFRSTSLHKTSQIVHRYLGAATPDGPIDFVLDLTSDIDERIFIKGRSGTGKSTMLRKIVSEAQNRGIDVEIYHCGFDPESLDMVILRELSVAIFDATAPHEHEPERSNDHIFDAYELFVDGNPDASHEQEVADLKGLYKSETKKATSCLDSIRDKTRSFEKIYQDSLDDGYVQGIIARIQNWIN</sequence>
<gene>
    <name evidence="1" type="ORF">EDC24_1232</name>
</gene>
<dbReference type="SUPFAM" id="SSF52540">
    <property type="entry name" value="P-loop containing nucleoside triphosphate hydrolases"/>
    <property type="match status" value="1"/>
</dbReference>
<comment type="caution">
    <text evidence="1">The sequence shown here is derived from an EMBL/GenBank/DDBJ whole genome shotgun (WGS) entry which is preliminary data.</text>
</comment>
<evidence type="ECO:0000313" key="2">
    <source>
        <dbReference type="Proteomes" id="UP000276443"/>
    </source>
</evidence>
<dbReference type="RefSeq" id="WP_124220741.1">
    <property type="nucleotide sequence ID" value="NZ_RKRF01000008.1"/>
</dbReference>
<accession>A0A3N5B993</accession>
<organism evidence="1 2">
    <name type="scientific">Aquisalibacillus elongatus</name>
    <dbReference type="NCBI Taxonomy" id="485577"/>
    <lineage>
        <taxon>Bacteria</taxon>
        <taxon>Bacillati</taxon>
        <taxon>Bacillota</taxon>
        <taxon>Bacilli</taxon>
        <taxon>Bacillales</taxon>
        <taxon>Bacillaceae</taxon>
        <taxon>Aquisalibacillus</taxon>
    </lineage>
</organism>
<proteinExistence type="predicted"/>
<name>A0A3N5B993_9BACI</name>
<dbReference type="OrthoDB" id="9781752at2"/>
<dbReference type="Proteomes" id="UP000276443">
    <property type="component" value="Unassembled WGS sequence"/>
</dbReference>
<dbReference type="EMBL" id="RKRF01000008">
    <property type="protein sequence ID" value="RPF54044.1"/>
    <property type="molecule type" value="Genomic_DNA"/>
</dbReference>
<dbReference type="InterPro" id="IPR027417">
    <property type="entry name" value="P-loop_NTPase"/>
</dbReference>
<dbReference type="AlphaFoldDB" id="A0A3N5B993"/>
<reference evidence="1 2" key="1">
    <citation type="submission" date="2018-11" db="EMBL/GenBank/DDBJ databases">
        <title>Genomic Encyclopedia of Type Strains, Phase IV (KMG-IV): sequencing the most valuable type-strain genomes for metagenomic binning, comparative biology and taxonomic classification.</title>
        <authorList>
            <person name="Goeker M."/>
        </authorList>
    </citation>
    <scope>NUCLEOTIDE SEQUENCE [LARGE SCALE GENOMIC DNA]</scope>
    <source>
        <strain evidence="1 2">DSM 18090</strain>
    </source>
</reference>
<evidence type="ECO:0000313" key="1">
    <source>
        <dbReference type="EMBL" id="RPF54044.1"/>
    </source>
</evidence>
<dbReference type="Gene3D" id="3.40.50.300">
    <property type="entry name" value="P-loop containing nucleotide triphosphate hydrolases"/>
    <property type="match status" value="1"/>
</dbReference>
<keyword evidence="2" id="KW-1185">Reference proteome</keyword>